<evidence type="ECO:0000313" key="3">
    <source>
        <dbReference type="Proteomes" id="UP001156873"/>
    </source>
</evidence>
<dbReference type="InterPro" id="IPR053536">
    <property type="entry name" value="Lasso_peptide_isopeptidase"/>
</dbReference>
<dbReference type="RefSeq" id="WP_280580091.1">
    <property type="nucleotide sequence ID" value="NZ_JARXRO010000020.1"/>
</dbReference>
<dbReference type="Pfam" id="PF07676">
    <property type="entry name" value="PD40"/>
    <property type="match status" value="1"/>
</dbReference>
<dbReference type="InterPro" id="IPR011042">
    <property type="entry name" value="6-blade_b-propeller_TolB-like"/>
</dbReference>
<dbReference type="Pfam" id="PF00326">
    <property type="entry name" value="Peptidase_S9"/>
    <property type="match status" value="1"/>
</dbReference>
<dbReference type="SUPFAM" id="SSF82171">
    <property type="entry name" value="DPP6 N-terminal domain-like"/>
    <property type="match status" value="1"/>
</dbReference>
<sequence length="684" mass="75082">MLALVLAVVAVAGTRDAGAIPPRRLVEVADLSRPVISPDGRHVAFRLEQANIERDTIVTTWYVQDVDGAAPPLRVSDGGFAMHAFHGLSAPEAPVWSSDGRWIYYRAMVDGRIDVWGAAADGSAAEAVTGSSADVRDFSLDADGRTLIYSVGATREQVAAAERAQYDQGVLLDKSVPIGQPLFRSGFIEGRPATQRYRGGRELERAGLLADVEDRWLALDMVTGQQRELSPAARQAVAAESMPGKEGGAWKRAIDRQRGRTATLVRSGSGQGLYVQPYSELTVLLDPAGRRSITCRAGECRHKPITDIRWRPGGDELLFTVTDRDAGSSQSIFRWNVETGTVVPVVQANGLVNGGRDPLSACGVSVRVMVCVAAEADRPPYLERIDLDTGERRALFEPNAALAIDIAATTPARRLRWTDASGQAFSGYFFPARSGSRAAPPLFVNYYQCSGFVRGGTGDEWPLVSLAAQGVAALCINYAPLPLDAVDRYNQGMSAVRSAIDLLASTGEIDRSRVGMGGLSLGAEVTLWTLVNSDLLAAASVSSPAHTPLTYELRNLYDDTFLPALQTYWQLQAPDATPERWRILSPVFNLDKVQAPILMQLPEQEYLQALDYTVPLIKAGRSELYVFPDEAHFKFMPKHRLAVYQRNLDWFRFWLLDQEDPDRSRREQYMRWRVMKAGTVAKKP</sequence>
<proteinExistence type="predicted"/>
<keyword evidence="3" id="KW-1185">Reference proteome</keyword>
<dbReference type="SUPFAM" id="SSF53474">
    <property type="entry name" value="alpha/beta-Hydrolases"/>
    <property type="match status" value="1"/>
</dbReference>
<dbReference type="InterPro" id="IPR029058">
    <property type="entry name" value="AB_hydrolase_fold"/>
</dbReference>
<dbReference type="EMBL" id="JARXRO010000020">
    <property type="protein sequence ID" value="MDH5835349.1"/>
    <property type="molecule type" value="Genomic_DNA"/>
</dbReference>
<dbReference type="InterPro" id="IPR011659">
    <property type="entry name" value="WD40"/>
</dbReference>
<organism evidence="2 3">
    <name type="scientific">Luteimonas kalidii</name>
    <dbReference type="NCBI Taxonomy" id="3042025"/>
    <lineage>
        <taxon>Bacteria</taxon>
        <taxon>Pseudomonadati</taxon>
        <taxon>Pseudomonadota</taxon>
        <taxon>Gammaproteobacteria</taxon>
        <taxon>Lysobacterales</taxon>
        <taxon>Lysobacteraceae</taxon>
        <taxon>Luteimonas</taxon>
    </lineage>
</organism>
<gene>
    <name evidence="2" type="ORF">QFW81_15660</name>
</gene>
<evidence type="ECO:0000259" key="1">
    <source>
        <dbReference type="Pfam" id="PF00326"/>
    </source>
</evidence>
<dbReference type="Proteomes" id="UP001156873">
    <property type="component" value="Unassembled WGS sequence"/>
</dbReference>
<dbReference type="Gene3D" id="2.120.10.30">
    <property type="entry name" value="TolB, C-terminal domain"/>
    <property type="match status" value="1"/>
</dbReference>
<name>A0ABT6JXP2_9GAMM</name>
<reference evidence="2 3" key="1">
    <citation type="submission" date="2023-04" db="EMBL/GenBank/DDBJ databases">
        <title>Luteimonas sp. M1R5S59.</title>
        <authorList>
            <person name="Sun J.-Q."/>
        </authorList>
    </citation>
    <scope>NUCLEOTIDE SEQUENCE [LARGE SCALE GENOMIC DNA]</scope>
    <source>
        <strain evidence="2 3">M1R5S59</strain>
    </source>
</reference>
<dbReference type="NCBIfam" id="NF033523">
    <property type="entry name" value="lasso_peptidase"/>
    <property type="match status" value="1"/>
</dbReference>
<comment type="caution">
    <text evidence="2">The sequence shown here is derived from an EMBL/GenBank/DDBJ whole genome shotgun (WGS) entry which is preliminary data.</text>
</comment>
<feature type="domain" description="Peptidase S9 prolyl oligopeptidase catalytic" evidence="1">
    <location>
        <begin position="498"/>
        <end position="655"/>
    </location>
</feature>
<dbReference type="Gene3D" id="3.40.50.1820">
    <property type="entry name" value="alpha/beta hydrolase"/>
    <property type="match status" value="1"/>
</dbReference>
<dbReference type="InterPro" id="IPR001375">
    <property type="entry name" value="Peptidase_S9_cat"/>
</dbReference>
<evidence type="ECO:0000313" key="2">
    <source>
        <dbReference type="EMBL" id="MDH5835349.1"/>
    </source>
</evidence>
<accession>A0ABT6JXP2</accession>
<protein>
    <submittedName>
        <fullName evidence="2">Atxe2 family lasso peptide isopeptidase</fullName>
    </submittedName>
</protein>